<dbReference type="STRING" id="13370.A0A448YRZ7"/>
<feature type="compositionally biased region" description="Basic and acidic residues" evidence="1">
    <location>
        <begin position="11"/>
        <end position="36"/>
    </location>
</feature>
<dbReference type="Pfam" id="PF08192">
    <property type="entry name" value="Peptidase_S64"/>
    <property type="match status" value="2"/>
</dbReference>
<name>A0A448YRZ7_BRENA</name>
<feature type="region of interest" description="Disordered" evidence="1">
    <location>
        <begin position="822"/>
        <end position="849"/>
    </location>
</feature>
<dbReference type="InterPro" id="IPR012985">
    <property type="entry name" value="Peptidase_S64_Ssy5"/>
</dbReference>
<protein>
    <submittedName>
        <fullName evidence="2">DEKNAAC104934</fullName>
    </submittedName>
</protein>
<organism evidence="2 3">
    <name type="scientific">Brettanomyces naardenensis</name>
    <name type="common">Yeast</name>
    <dbReference type="NCBI Taxonomy" id="13370"/>
    <lineage>
        <taxon>Eukaryota</taxon>
        <taxon>Fungi</taxon>
        <taxon>Dikarya</taxon>
        <taxon>Ascomycota</taxon>
        <taxon>Saccharomycotina</taxon>
        <taxon>Pichiomycetes</taxon>
        <taxon>Pichiales</taxon>
        <taxon>Pichiaceae</taxon>
        <taxon>Brettanomyces</taxon>
    </lineage>
</organism>
<dbReference type="EMBL" id="CAACVR010000056">
    <property type="protein sequence ID" value="VEU23677.1"/>
    <property type="molecule type" value="Genomic_DNA"/>
</dbReference>
<dbReference type="FunCoup" id="A0A448YRZ7">
    <property type="interactions" value="21"/>
</dbReference>
<feature type="region of interest" description="Disordered" evidence="1">
    <location>
        <begin position="1"/>
        <end position="49"/>
    </location>
</feature>
<proteinExistence type="predicted"/>
<dbReference type="OrthoDB" id="4096087at2759"/>
<keyword evidence="3" id="KW-1185">Reference proteome</keyword>
<sequence>MGSVPNYRSSQQERKQLSDEEKQQQIDDEKLNRVSEDSPEMVGSSSDAQTFKSFQYSYNSNTISLFSSKKTVSTGFSTQPSSSYYSYKKSHQQSLQSDQSTHVNSVGLPLRVVHEEELEEEQVPVEDRRPSVYRPIVGRRRSNFDDSHFVKIDRTDSSSTAAGLGSSSSPLPAISTSTAQLKINDYEKQQLKEFISRQLKQLSIAMANILIQVSQSVLNLTKASISVSECIKNTTRIISLNDSLPLLEPYQFSTMSSVGLRRVIKYVLFVMDNLLTDEVYNNSKSLTLKSLYDLFITLKLIEPSPADVSGITSYLSIMSPQLFPIGSTVQDFQDQEKVNRIMESMTSKPKQKLFSDQDGSFIAPVLRGFNNENLAIVTFIFGFPEPTREHRDVIKYFSTNSEDMHFLVLKDSIVPASSAAVQTEPLSTEVPPTMRFKSPFRVTGETENVPISMSIACSNALTLSGTLGGYLYPKVPKDCGNPKLLKYQGSIFGLTCAHLVLNQTTLAENNGNPYPFVSVPSPVLINLYKNALSGERLKYTTSSAEYKAYDDAVKNLDTRFPVQEVRIKKKRYKRNLPAERFGQIVWGERIIKEDKLSDLAIIKVNIKKEKKYLNYLGEDLNLSQYDPSLILSNLYVKKVINLGNRKNGLLDHSNLRVFKVGSTTNYTVGQLNGMKMIYWSEGSLKTSEFVISGSNKKNFASGGDSGAFILTKLSDLSDNTLERSLLRTGENDTVYPPGTARKSVLSSFIESFIPSLGERFEAETEQRQSGDNDSVDSTGLGLVGMLHSYDGELKQFGLFSPMSDILDRLKGVTGLEWGVVGCEDSNDEENNDSEEIYEGDGEMADDNVD</sequence>
<evidence type="ECO:0000256" key="1">
    <source>
        <dbReference type="SAM" id="MobiDB-lite"/>
    </source>
</evidence>
<dbReference type="AlphaFoldDB" id="A0A448YRZ7"/>
<dbReference type="Proteomes" id="UP000290900">
    <property type="component" value="Unassembled WGS sequence"/>
</dbReference>
<accession>A0A448YRZ7</accession>
<dbReference type="InParanoid" id="A0A448YRZ7"/>
<feature type="compositionally biased region" description="Acidic residues" evidence="1">
    <location>
        <begin position="824"/>
        <end position="849"/>
    </location>
</feature>
<evidence type="ECO:0000313" key="3">
    <source>
        <dbReference type="Proteomes" id="UP000290900"/>
    </source>
</evidence>
<gene>
    <name evidence="2" type="ORF">BRENAR_LOCUS4406</name>
</gene>
<feature type="compositionally biased region" description="Polar residues" evidence="1">
    <location>
        <begin position="1"/>
        <end position="10"/>
    </location>
</feature>
<evidence type="ECO:0000313" key="2">
    <source>
        <dbReference type="EMBL" id="VEU23677.1"/>
    </source>
</evidence>
<reference evidence="2 3" key="1">
    <citation type="submission" date="2018-12" db="EMBL/GenBank/DDBJ databases">
        <authorList>
            <person name="Tiukova I."/>
            <person name="Dainat J."/>
        </authorList>
    </citation>
    <scope>NUCLEOTIDE SEQUENCE [LARGE SCALE GENOMIC DNA]</scope>
</reference>